<protein>
    <submittedName>
        <fullName evidence="1">1737_t:CDS:1</fullName>
    </submittedName>
</protein>
<proteinExistence type="predicted"/>
<keyword evidence="2" id="KW-1185">Reference proteome</keyword>
<dbReference type="OrthoDB" id="10536510at2759"/>
<dbReference type="Proteomes" id="UP000789570">
    <property type="component" value="Unassembled WGS sequence"/>
</dbReference>
<evidence type="ECO:0000313" key="2">
    <source>
        <dbReference type="Proteomes" id="UP000789570"/>
    </source>
</evidence>
<dbReference type="EMBL" id="CAJVPQ010000394">
    <property type="protein sequence ID" value="CAG8477748.1"/>
    <property type="molecule type" value="Genomic_DNA"/>
</dbReference>
<feature type="non-terminal residue" evidence="1">
    <location>
        <position position="1"/>
    </location>
</feature>
<reference evidence="1" key="1">
    <citation type="submission" date="2021-06" db="EMBL/GenBank/DDBJ databases">
        <authorList>
            <person name="Kallberg Y."/>
            <person name="Tangrot J."/>
            <person name="Rosling A."/>
        </authorList>
    </citation>
    <scope>NUCLEOTIDE SEQUENCE</scope>
    <source>
        <strain evidence="1">UK204</strain>
    </source>
</reference>
<name>A0A9N8ZB20_9GLOM</name>
<accession>A0A9N8ZB20</accession>
<organism evidence="1 2">
    <name type="scientific">Funneliformis caledonium</name>
    <dbReference type="NCBI Taxonomy" id="1117310"/>
    <lineage>
        <taxon>Eukaryota</taxon>
        <taxon>Fungi</taxon>
        <taxon>Fungi incertae sedis</taxon>
        <taxon>Mucoromycota</taxon>
        <taxon>Glomeromycotina</taxon>
        <taxon>Glomeromycetes</taxon>
        <taxon>Glomerales</taxon>
        <taxon>Glomeraceae</taxon>
        <taxon>Funneliformis</taxon>
    </lineage>
</organism>
<dbReference type="AlphaFoldDB" id="A0A9N8ZB20"/>
<sequence>SIIQNGHNIIKETASSINDNRTFADLLKEVLNSTDLSDMNITVDFQCNNSST</sequence>
<comment type="caution">
    <text evidence="1">The sequence shown here is derived from an EMBL/GenBank/DDBJ whole genome shotgun (WGS) entry which is preliminary data.</text>
</comment>
<evidence type="ECO:0000313" key="1">
    <source>
        <dbReference type="EMBL" id="CAG8477748.1"/>
    </source>
</evidence>
<gene>
    <name evidence="1" type="ORF">FCALED_LOCUS2550</name>
</gene>